<feature type="non-terminal residue" evidence="2">
    <location>
        <position position="278"/>
    </location>
</feature>
<feature type="compositionally biased region" description="Low complexity" evidence="1">
    <location>
        <begin position="1"/>
        <end position="17"/>
    </location>
</feature>
<evidence type="ECO:0000313" key="3">
    <source>
        <dbReference type="Proteomes" id="UP000800035"/>
    </source>
</evidence>
<evidence type="ECO:0000256" key="1">
    <source>
        <dbReference type="SAM" id="MobiDB-lite"/>
    </source>
</evidence>
<accession>A0A6A5U6G4</accession>
<protein>
    <submittedName>
        <fullName evidence="2">Uncharacterized protein</fullName>
    </submittedName>
</protein>
<keyword evidence="3" id="KW-1185">Reference proteome</keyword>
<reference evidence="2" key="1">
    <citation type="journal article" date="2020" name="Stud. Mycol.">
        <title>101 Dothideomycetes genomes: a test case for predicting lifestyles and emergence of pathogens.</title>
        <authorList>
            <person name="Haridas S."/>
            <person name="Albert R."/>
            <person name="Binder M."/>
            <person name="Bloem J."/>
            <person name="Labutti K."/>
            <person name="Salamov A."/>
            <person name="Andreopoulos B."/>
            <person name="Baker S."/>
            <person name="Barry K."/>
            <person name="Bills G."/>
            <person name="Bluhm B."/>
            <person name="Cannon C."/>
            <person name="Castanera R."/>
            <person name="Culley D."/>
            <person name="Daum C."/>
            <person name="Ezra D."/>
            <person name="Gonzalez J."/>
            <person name="Henrissat B."/>
            <person name="Kuo A."/>
            <person name="Liang C."/>
            <person name="Lipzen A."/>
            <person name="Lutzoni F."/>
            <person name="Magnuson J."/>
            <person name="Mondo S."/>
            <person name="Nolan M."/>
            <person name="Ohm R."/>
            <person name="Pangilinan J."/>
            <person name="Park H.-J."/>
            <person name="Ramirez L."/>
            <person name="Alfaro M."/>
            <person name="Sun H."/>
            <person name="Tritt A."/>
            <person name="Yoshinaga Y."/>
            <person name="Zwiers L.-H."/>
            <person name="Turgeon B."/>
            <person name="Goodwin S."/>
            <person name="Spatafora J."/>
            <person name="Crous P."/>
            <person name="Grigoriev I."/>
        </authorList>
    </citation>
    <scope>NUCLEOTIDE SEQUENCE</scope>
    <source>
        <strain evidence="2">CBS 675.92</strain>
    </source>
</reference>
<name>A0A6A5U6G4_9PLEO</name>
<sequence>MSTRAQTSSTPQPSQSSGRARPTQLPAARYPLQGEPDLLKVYFLPHKDHILPSSVVHKQKQQHGFFLHPILVVEVDSTRQHAYFYALTRMPPKAIGEMGMCFRMGKSRNDVGDTVLRLAIGSHAMEFETWVNLDQRFSIEWQYLDYWKIEVNVDHSEFRKLNNKVNELEAEQNRFIYKPLWRDLSVVIPGTVVMLMNPTRRSNTLGSPVLVLENEHHRLRILRIKAVHDNRNLDRNGTGKNKDAAHLCLRIGRFPEQGHNGTPVLYLEHGSPDMREPS</sequence>
<dbReference type="Proteomes" id="UP000800035">
    <property type="component" value="Unassembled WGS sequence"/>
</dbReference>
<proteinExistence type="predicted"/>
<feature type="region of interest" description="Disordered" evidence="1">
    <location>
        <begin position="1"/>
        <end position="22"/>
    </location>
</feature>
<evidence type="ECO:0000313" key="2">
    <source>
        <dbReference type="EMBL" id="KAF1960264.1"/>
    </source>
</evidence>
<dbReference type="AlphaFoldDB" id="A0A6A5U6G4"/>
<dbReference type="EMBL" id="ML976983">
    <property type="protein sequence ID" value="KAF1960264.1"/>
    <property type="molecule type" value="Genomic_DNA"/>
</dbReference>
<gene>
    <name evidence="2" type="ORF">CC80DRAFT_404767</name>
</gene>
<organism evidence="2 3">
    <name type="scientific">Byssothecium circinans</name>
    <dbReference type="NCBI Taxonomy" id="147558"/>
    <lineage>
        <taxon>Eukaryota</taxon>
        <taxon>Fungi</taxon>
        <taxon>Dikarya</taxon>
        <taxon>Ascomycota</taxon>
        <taxon>Pezizomycotina</taxon>
        <taxon>Dothideomycetes</taxon>
        <taxon>Pleosporomycetidae</taxon>
        <taxon>Pleosporales</taxon>
        <taxon>Massarineae</taxon>
        <taxon>Massarinaceae</taxon>
        <taxon>Byssothecium</taxon>
    </lineage>
</organism>
<dbReference type="OrthoDB" id="3778180at2759"/>